<dbReference type="InterPro" id="IPR002645">
    <property type="entry name" value="STAS_dom"/>
</dbReference>
<feature type="transmembrane region" description="Helical" evidence="5">
    <location>
        <begin position="256"/>
        <end position="275"/>
    </location>
</feature>
<dbReference type="EMBL" id="BMIJ01000001">
    <property type="protein sequence ID" value="GGB79493.1"/>
    <property type="molecule type" value="Genomic_DNA"/>
</dbReference>
<gene>
    <name evidence="7" type="ORF">GCM10011352_01420</name>
</gene>
<organism evidence="7 8">
    <name type="scientific">Marinobacterium zhoushanense</name>
    <dbReference type="NCBI Taxonomy" id="1679163"/>
    <lineage>
        <taxon>Bacteria</taxon>
        <taxon>Pseudomonadati</taxon>
        <taxon>Pseudomonadota</taxon>
        <taxon>Gammaproteobacteria</taxon>
        <taxon>Oceanospirillales</taxon>
        <taxon>Oceanospirillaceae</taxon>
        <taxon>Marinobacterium</taxon>
    </lineage>
</organism>
<evidence type="ECO:0000256" key="3">
    <source>
        <dbReference type="ARBA" id="ARBA00022989"/>
    </source>
</evidence>
<keyword evidence="8" id="KW-1185">Reference proteome</keyword>
<evidence type="ECO:0000259" key="6">
    <source>
        <dbReference type="PROSITE" id="PS50801"/>
    </source>
</evidence>
<proteinExistence type="predicted"/>
<evidence type="ECO:0000256" key="4">
    <source>
        <dbReference type="ARBA" id="ARBA00023136"/>
    </source>
</evidence>
<evidence type="ECO:0000256" key="2">
    <source>
        <dbReference type="ARBA" id="ARBA00022692"/>
    </source>
</evidence>
<feature type="transmembrane region" description="Helical" evidence="5">
    <location>
        <begin position="76"/>
        <end position="96"/>
    </location>
</feature>
<comment type="subcellular location">
    <subcellularLocation>
        <location evidence="1">Membrane</location>
        <topology evidence="1">Multi-pass membrane protein</topology>
    </subcellularLocation>
</comment>
<dbReference type="Pfam" id="PF01740">
    <property type="entry name" value="STAS"/>
    <property type="match status" value="1"/>
</dbReference>
<dbReference type="NCBIfam" id="TIGR00815">
    <property type="entry name" value="sulP"/>
    <property type="match status" value="1"/>
</dbReference>
<dbReference type="CDD" id="cd07042">
    <property type="entry name" value="STAS_SulP_like_sulfate_transporter"/>
    <property type="match status" value="1"/>
</dbReference>
<evidence type="ECO:0000313" key="7">
    <source>
        <dbReference type="EMBL" id="GGB79493.1"/>
    </source>
</evidence>
<dbReference type="SUPFAM" id="SSF52091">
    <property type="entry name" value="SpoIIaa-like"/>
    <property type="match status" value="1"/>
</dbReference>
<dbReference type="InterPro" id="IPR011547">
    <property type="entry name" value="SLC26A/SulP_dom"/>
</dbReference>
<reference evidence="8" key="1">
    <citation type="journal article" date="2019" name="Int. J. Syst. Evol. Microbiol.">
        <title>The Global Catalogue of Microorganisms (GCM) 10K type strain sequencing project: providing services to taxonomists for standard genome sequencing and annotation.</title>
        <authorList>
            <consortium name="The Broad Institute Genomics Platform"/>
            <consortium name="The Broad Institute Genome Sequencing Center for Infectious Disease"/>
            <person name="Wu L."/>
            <person name="Ma J."/>
        </authorList>
    </citation>
    <scope>NUCLEOTIDE SEQUENCE [LARGE SCALE GENOMIC DNA]</scope>
    <source>
        <strain evidence="8">CGMCC 1.15341</strain>
    </source>
</reference>
<dbReference type="InterPro" id="IPR036513">
    <property type="entry name" value="STAS_dom_sf"/>
</dbReference>
<feature type="transmembrane region" description="Helical" evidence="5">
    <location>
        <begin position="389"/>
        <end position="416"/>
    </location>
</feature>
<feature type="transmembrane region" description="Helical" evidence="5">
    <location>
        <begin position="181"/>
        <end position="199"/>
    </location>
</feature>
<keyword evidence="4 5" id="KW-0472">Membrane</keyword>
<dbReference type="Gene3D" id="3.30.750.24">
    <property type="entry name" value="STAS domain"/>
    <property type="match status" value="1"/>
</dbReference>
<sequence length="582" mass="62012">MLNALSKLFPFILWLPRVNGSTLLSDLMAGLTGAIVVLPQGIAYALIAGLPAQYGLYTAIVVPVLASFFGSSKHMITGPAAAISIVVMGVVSNVVSPGTPEFISSVFTLTLMVGLIQLALGMARMGGLVNFISHTVVIGFTSGAALLIATSQLPHVIGVHSGRNQGFVDSWAALLDKLPETNYWSLLIALTAITASLISKRISSKLPAMFIGMLAAMLVAWLVDAGDKGVSFVGAVPAGLPELTVPNLSFGLISDLFPGAFALAILGLVEAVSIARAISLKSGQRIVGNQEFIGQGLANTVGSFCASFASSGSFTRSGVNFDAGAKTPVAALFASVFVLLILLFLPEMTAYLPLPAMGGAVLLIAWNLIDYHHIKTILRFNRSETIVLLTTFIATLFVQLEFAIYLGVILSIIGYLKRTSKPRVIAVAPRSLEASTDLRNVERFHLTQCPAIRFLRIDGSLFFGAVDNILDEIEKFRTSAPECTHLALCCSGVNFIDLSGAQMLLDLKRRLQEQGGRLSLVQLKNTAFDELVSSGVAGMLETDSFYQTPDDLLAALIDSEFKSMQCTGCAIRIFKQCPKDRG</sequence>
<feature type="transmembrane region" description="Helical" evidence="5">
    <location>
        <begin position="352"/>
        <end position="369"/>
    </location>
</feature>
<feature type="transmembrane region" description="Helical" evidence="5">
    <location>
        <begin position="102"/>
        <end position="121"/>
    </location>
</feature>
<accession>A0ABQ1JZS9</accession>
<feature type="transmembrane region" description="Helical" evidence="5">
    <location>
        <begin position="327"/>
        <end position="345"/>
    </location>
</feature>
<feature type="transmembrane region" description="Helical" evidence="5">
    <location>
        <begin position="44"/>
        <end position="69"/>
    </location>
</feature>
<protein>
    <submittedName>
        <fullName evidence="7">Sulfate transporter</fullName>
    </submittedName>
</protein>
<comment type="caution">
    <text evidence="7">The sequence shown here is derived from an EMBL/GenBank/DDBJ whole genome shotgun (WGS) entry which is preliminary data.</text>
</comment>
<dbReference type="PANTHER" id="PTHR11814">
    <property type="entry name" value="SULFATE TRANSPORTER"/>
    <property type="match status" value="1"/>
</dbReference>
<dbReference type="Pfam" id="PF00916">
    <property type="entry name" value="Sulfate_transp"/>
    <property type="match status" value="1"/>
</dbReference>
<evidence type="ECO:0000313" key="8">
    <source>
        <dbReference type="Proteomes" id="UP000629025"/>
    </source>
</evidence>
<evidence type="ECO:0000256" key="5">
    <source>
        <dbReference type="SAM" id="Phobius"/>
    </source>
</evidence>
<keyword evidence="2 5" id="KW-0812">Transmembrane</keyword>
<name>A0ABQ1JZS9_9GAMM</name>
<dbReference type="Proteomes" id="UP000629025">
    <property type="component" value="Unassembled WGS sequence"/>
</dbReference>
<feature type="transmembrane region" description="Helical" evidence="5">
    <location>
        <begin position="206"/>
        <end position="223"/>
    </location>
</feature>
<keyword evidence="3 5" id="KW-1133">Transmembrane helix</keyword>
<evidence type="ECO:0000256" key="1">
    <source>
        <dbReference type="ARBA" id="ARBA00004141"/>
    </source>
</evidence>
<dbReference type="InterPro" id="IPR001902">
    <property type="entry name" value="SLC26A/SulP_fam"/>
</dbReference>
<feature type="domain" description="STAS" evidence="6">
    <location>
        <begin position="442"/>
        <end position="556"/>
    </location>
</feature>
<dbReference type="PROSITE" id="PS50801">
    <property type="entry name" value="STAS"/>
    <property type="match status" value="1"/>
</dbReference>
<feature type="transmembrane region" description="Helical" evidence="5">
    <location>
        <begin position="128"/>
        <end position="149"/>
    </location>
</feature>